<dbReference type="SUPFAM" id="SSF117916">
    <property type="entry name" value="Fe-S cluster assembly (FSCA) domain-like"/>
    <property type="match status" value="1"/>
</dbReference>
<evidence type="ECO:0000313" key="3">
    <source>
        <dbReference type="EMBL" id="VAX08195.1"/>
    </source>
</evidence>
<dbReference type="PIRSF" id="PIRSF036773">
    <property type="entry name" value="HIRIP5"/>
    <property type="match status" value="1"/>
</dbReference>
<dbReference type="Gene3D" id="3.30.1370.70">
    <property type="entry name" value="Scaffold protein Nfu/NifU, N-terminal domain"/>
    <property type="match status" value="1"/>
</dbReference>
<evidence type="ECO:0000259" key="2">
    <source>
        <dbReference type="SMART" id="SM00932"/>
    </source>
</evidence>
<dbReference type="Pfam" id="PF08712">
    <property type="entry name" value="Nfu_N"/>
    <property type="match status" value="1"/>
</dbReference>
<comment type="similarity">
    <text evidence="1">Belongs to the NifU family.</text>
</comment>
<protein>
    <submittedName>
        <fullName evidence="3">NifU-like domain protein</fullName>
    </submittedName>
</protein>
<evidence type="ECO:0000256" key="1">
    <source>
        <dbReference type="ARBA" id="ARBA00006420"/>
    </source>
</evidence>
<dbReference type="GO" id="GO:0016226">
    <property type="term" value="P:iron-sulfur cluster assembly"/>
    <property type="evidence" value="ECO:0007669"/>
    <property type="project" value="InterPro"/>
</dbReference>
<dbReference type="InterPro" id="IPR001075">
    <property type="entry name" value="NIF_FeS_clus_asmbl_NifU_C"/>
</dbReference>
<sequence>MFIQTEMTPNPATLKFIPGETVMAQGTAFFENSEEAENSPLATRLFAIQGVSGAFFGFDFISVTLRDQDWDDKKTEVLGAIMAHFSSGEPVVSETSSVAAPAVDENPEDAEIVAQIKELLDARVRPAVARDGGDITFHAYTEGKVYLRMQGACAGCPSSTATLQYGIQNLLKHYIPEIESVEAV</sequence>
<proteinExistence type="inferred from homology"/>
<gene>
    <name evidence="3" type="ORF">MNBD_ALPHA03-881</name>
</gene>
<dbReference type="PANTHER" id="PTHR11178">
    <property type="entry name" value="IRON-SULFUR CLUSTER SCAFFOLD PROTEIN NFU-RELATED"/>
    <property type="match status" value="1"/>
</dbReference>
<reference evidence="3" key="1">
    <citation type="submission" date="2018-06" db="EMBL/GenBank/DDBJ databases">
        <authorList>
            <person name="Zhirakovskaya E."/>
        </authorList>
    </citation>
    <scope>NUCLEOTIDE SEQUENCE</scope>
</reference>
<dbReference type="AlphaFoldDB" id="A0A3B1BPF1"/>
<dbReference type="GO" id="GO:0051536">
    <property type="term" value="F:iron-sulfur cluster binding"/>
    <property type="evidence" value="ECO:0007669"/>
    <property type="project" value="InterPro"/>
</dbReference>
<dbReference type="Pfam" id="PF01106">
    <property type="entry name" value="NifU"/>
    <property type="match status" value="1"/>
</dbReference>
<dbReference type="EMBL" id="UOFW01000236">
    <property type="protein sequence ID" value="VAX08195.1"/>
    <property type="molecule type" value="Genomic_DNA"/>
</dbReference>
<organism evidence="3">
    <name type="scientific">hydrothermal vent metagenome</name>
    <dbReference type="NCBI Taxonomy" id="652676"/>
    <lineage>
        <taxon>unclassified sequences</taxon>
        <taxon>metagenomes</taxon>
        <taxon>ecological metagenomes</taxon>
    </lineage>
</organism>
<dbReference type="FunFam" id="3.30.300.130:FF:000001">
    <property type="entry name" value="NFU1 iron-sulfur cluster scaffold"/>
    <property type="match status" value="1"/>
</dbReference>
<name>A0A3B1BPF1_9ZZZZ</name>
<dbReference type="InterPro" id="IPR014824">
    <property type="entry name" value="Nfu/NifU_N"/>
</dbReference>
<dbReference type="InterPro" id="IPR036498">
    <property type="entry name" value="Nfu/NifU_N_sf"/>
</dbReference>
<accession>A0A3B1BPF1</accession>
<dbReference type="Gene3D" id="3.30.300.130">
    <property type="entry name" value="Fe-S cluster assembly (FSCA)"/>
    <property type="match status" value="1"/>
</dbReference>
<dbReference type="SUPFAM" id="SSF110836">
    <property type="entry name" value="Hypothetical protein SAV1430"/>
    <property type="match status" value="1"/>
</dbReference>
<dbReference type="SMART" id="SM00932">
    <property type="entry name" value="Nfu_N"/>
    <property type="match status" value="1"/>
</dbReference>
<dbReference type="GO" id="GO:0005506">
    <property type="term" value="F:iron ion binding"/>
    <property type="evidence" value="ECO:0007669"/>
    <property type="project" value="InterPro"/>
</dbReference>
<dbReference type="InterPro" id="IPR034904">
    <property type="entry name" value="FSCA_dom_sf"/>
</dbReference>
<feature type="domain" description="Scaffold protein Nfu/NifU N-terminal" evidence="2">
    <location>
        <begin position="3"/>
        <end position="88"/>
    </location>
</feature>
<dbReference type="InterPro" id="IPR035433">
    <property type="entry name" value="NFU1-like"/>
</dbReference>
<dbReference type="PANTHER" id="PTHR11178:SF1">
    <property type="entry name" value="NFU1 IRON-SULFUR CLUSTER SCAFFOLD HOMOLOG, MITOCHONDRIAL"/>
    <property type="match status" value="1"/>
</dbReference>